<dbReference type="SMART" id="SM00861">
    <property type="entry name" value="Transket_pyr"/>
    <property type="match status" value="1"/>
</dbReference>
<keyword evidence="2 5" id="KW-0560">Oxidoreductase</keyword>
<comment type="caution">
    <text evidence="5">The sequence shown here is derived from an EMBL/GenBank/DDBJ whole genome shotgun (WGS) entry which is preliminary data.</text>
</comment>
<evidence type="ECO:0000313" key="5">
    <source>
        <dbReference type="EMBL" id="MBB4856852.1"/>
    </source>
</evidence>
<dbReference type="Gene3D" id="3.40.50.970">
    <property type="match status" value="1"/>
</dbReference>
<dbReference type="RefSeq" id="WP_184241778.1">
    <property type="nucleotide sequence ID" value="NZ_JACHLR010000001.1"/>
</dbReference>
<keyword evidence="6" id="KW-1185">Reference proteome</keyword>
<gene>
    <name evidence="5" type="ORF">HNO88_000149</name>
</gene>
<dbReference type="PANTHER" id="PTHR43257">
    <property type="entry name" value="PYRUVATE DEHYDROGENASE E1 COMPONENT BETA SUBUNIT"/>
    <property type="match status" value="1"/>
</dbReference>
<feature type="domain" description="Transketolase-like pyrimidine-binding" evidence="4">
    <location>
        <begin position="16"/>
        <end position="193"/>
    </location>
</feature>
<dbReference type="Pfam" id="PF02779">
    <property type="entry name" value="Transket_pyr"/>
    <property type="match status" value="1"/>
</dbReference>
<organism evidence="5 6">
    <name type="scientific">Novosphingobium chloroacetimidivorans</name>
    <dbReference type="NCBI Taxonomy" id="1428314"/>
    <lineage>
        <taxon>Bacteria</taxon>
        <taxon>Pseudomonadati</taxon>
        <taxon>Pseudomonadota</taxon>
        <taxon>Alphaproteobacteria</taxon>
        <taxon>Sphingomonadales</taxon>
        <taxon>Sphingomonadaceae</taxon>
        <taxon>Novosphingobium</taxon>
    </lineage>
</organism>
<evidence type="ECO:0000256" key="2">
    <source>
        <dbReference type="ARBA" id="ARBA00023002"/>
    </source>
</evidence>
<dbReference type="InterPro" id="IPR029061">
    <property type="entry name" value="THDP-binding"/>
</dbReference>
<dbReference type="Gene3D" id="3.40.50.920">
    <property type="match status" value="1"/>
</dbReference>
<dbReference type="InterPro" id="IPR009014">
    <property type="entry name" value="Transketo_C/PFOR_II"/>
</dbReference>
<dbReference type="GO" id="GO:0004739">
    <property type="term" value="F:pyruvate dehydrogenase (acetyl-transferring) activity"/>
    <property type="evidence" value="ECO:0007669"/>
    <property type="project" value="UniProtKB-EC"/>
</dbReference>
<accession>A0A7W7NV93</accession>
<protein>
    <submittedName>
        <fullName evidence="5">Pyruvate dehydrogenase E1 component beta subunit</fullName>
        <ecNumber evidence="5">1.2.4.1</ecNumber>
    </submittedName>
</protein>
<proteinExistence type="predicted"/>
<dbReference type="SUPFAM" id="SSF52518">
    <property type="entry name" value="Thiamin diphosphate-binding fold (THDP-binding)"/>
    <property type="match status" value="1"/>
</dbReference>
<keyword evidence="5" id="KW-0670">Pyruvate</keyword>
<dbReference type="InterPro" id="IPR005475">
    <property type="entry name" value="Transketolase-like_Pyr-bd"/>
</dbReference>
<dbReference type="Pfam" id="PF02780">
    <property type="entry name" value="Transketolase_C"/>
    <property type="match status" value="1"/>
</dbReference>
<sequence>MSTDTLEAPAVETVKMNGLQAINAALMEAMEADPKVLVLGEDIADREGGGVVGVTRGLSTKFGDLRVRSTPIAEQAIMGAAIGAAMAGYKPVAEIMLMNFTTVAMDMIVNHAAKLRFMSGGQSQVPLVIRTLTGAGNQTAGQHADFYEAWFCHTAGIKVVIPWTPADFKGLYLSAIQDPDPVIIVESGKTLFVPMDTPVNQGPIPIGKANVVMPGTDLTIVSYGQMMFTVMQAVEELGKAGVSVEVVDLRTISPWDKEAVLASTEKTGRLLVVHEAGRNFGPGAEIAATVQERLFGKLKAPVGRLGAPYCSVPFAKKLEDAFLVQPPEIVAEAQRLVAMG</sequence>
<name>A0A7W7NV93_9SPHN</name>
<evidence type="ECO:0000256" key="3">
    <source>
        <dbReference type="ARBA" id="ARBA00023052"/>
    </source>
</evidence>
<dbReference type="Proteomes" id="UP000555448">
    <property type="component" value="Unassembled WGS sequence"/>
</dbReference>
<evidence type="ECO:0000256" key="1">
    <source>
        <dbReference type="ARBA" id="ARBA00001964"/>
    </source>
</evidence>
<dbReference type="FunFam" id="3.40.50.920:FF:000001">
    <property type="entry name" value="Pyruvate dehydrogenase E1 beta subunit"/>
    <property type="match status" value="1"/>
</dbReference>
<dbReference type="FunFam" id="3.40.50.970:FF:000001">
    <property type="entry name" value="Pyruvate dehydrogenase E1 beta subunit"/>
    <property type="match status" value="1"/>
</dbReference>
<dbReference type="EC" id="1.2.4.1" evidence="5"/>
<reference evidence="5 6" key="1">
    <citation type="submission" date="2020-08" db="EMBL/GenBank/DDBJ databases">
        <title>Functional genomics of gut bacteria from endangered species of beetles.</title>
        <authorList>
            <person name="Carlos-Shanley C."/>
        </authorList>
    </citation>
    <scope>NUCLEOTIDE SEQUENCE [LARGE SCALE GENOMIC DNA]</scope>
    <source>
        <strain evidence="5 6">S00245</strain>
    </source>
</reference>
<dbReference type="AlphaFoldDB" id="A0A7W7NV93"/>
<evidence type="ECO:0000259" key="4">
    <source>
        <dbReference type="SMART" id="SM00861"/>
    </source>
</evidence>
<keyword evidence="3" id="KW-0786">Thiamine pyrophosphate</keyword>
<dbReference type="PANTHER" id="PTHR43257:SF2">
    <property type="entry name" value="PYRUVATE DEHYDROGENASE E1 COMPONENT SUBUNIT BETA"/>
    <property type="match status" value="1"/>
</dbReference>
<dbReference type="EMBL" id="JACHLR010000001">
    <property type="protein sequence ID" value="MBB4856852.1"/>
    <property type="molecule type" value="Genomic_DNA"/>
</dbReference>
<dbReference type="InterPro" id="IPR033248">
    <property type="entry name" value="Transketolase_C"/>
</dbReference>
<evidence type="ECO:0000313" key="6">
    <source>
        <dbReference type="Proteomes" id="UP000555448"/>
    </source>
</evidence>
<comment type="cofactor">
    <cofactor evidence="1">
        <name>thiamine diphosphate</name>
        <dbReference type="ChEBI" id="CHEBI:58937"/>
    </cofactor>
</comment>
<dbReference type="SUPFAM" id="SSF52922">
    <property type="entry name" value="TK C-terminal domain-like"/>
    <property type="match status" value="1"/>
</dbReference>